<feature type="signal peptide" evidence="1">
    <location>
        <begin position="1"/>
        <end position="19"/>
    </location>
</feature>
<dbReference type="Proteomes" id="UP001634394">
    <property type="component" value="Unassembled WGS sequence"/>
</dbReference>
<protein>
    <submittedName>
        <fullName evidence="2">Uncharacterized protein</fullName>
    </submittedName>
</protein>
<reference evidence="2 3" key="1">
    <citation type="submission" date="2024-11" db="EMBL/GenBank/DDBJ databases">
        <title>Chromosome-level genome assembly of the freshwater bivalve Anodonta woodiana.</title>
        <authorList>
            <person name="Chen X."/>
        </authorList>
    </citation>
    <scope>NUCLEOTIDE SEQUENCE [LARGE SCALE GENOMIC DNA]</scope>
    <source>
        <strain evidence="2">MN2024</strain>
        <tissue evidence="2">Gills</tissue>
    </source>
</reference>
<dbReference type="EMBL" id="JBJQND010000009">
    <property type="protein sequence ID" value="KAL3865874.1"/>
    <property type="molecule type" value="Genomic_DNA"/>
</dbReference>
<keyword evidence="3" id="KW-1185">Reference proteome</keyword>
<dbReference type="AlphaFoldDB" id="A0ABD3VW86"/>
<evidence type="ECO:0000313" key="3">
    <source>
        <dbReference type="Proteomes" id="UP001634394"/>
    </source>
</evidence>
<keyword evidence="1" id="KW-0732">Signal</keyword>
<feature type="chain" id="PRO_5044857454" evidence="1">
    <location>
        <begin position="20"/>
        <end position="89"/>
    </location>
</feature>
<evidence type="ECO:0000256" key="1">
    <source>
        <dbReference type="SAM" id="SignalP"/>
    </source>
</evidence>
<name>A0ABD3VW86_SINWO</name>
<comment type="caution">
    <text evidence="2">The sequence shown here is derived from an EMBL/GenBank/DDBJ whole genome shotgun (WGS) entry which is preliminary data.</text>
</comment>
<proteinExistence type="predicted"/>
<organism evidence="2 3">
    <name type="scientific">Sinanodonta woodiana</name>
    <name type="common">Chinese pond mussel</name>
    <name type="synonym">Anodonta woodiana</name>
    <dbReference type="NCBI Taxonomy" id="1069815"/>
    <lineage>
        <taxon>Eukaryota</taxon>
        <taxon>Metazoa</taxon>
        <taxon>Spiralia</taxon>
        <taxon>Lophotrochozoa</taxon>
        <taxon>Mollusca</taxon>
        <taxon>Bivalvia</taxon>
        <taxon>Autobranchia</taxon>
        <taxon>Heteroconchia</taxon>
        <taxon>Palaeoheterodonta</taxon>
        <taxon>Unionida</taxon>
        <taxon>Unionoidea</taxon>
        <taxon>Unionidae</taxon>
        <taxon>Unioninae</taxon>
        <taxon>Sinanodonta</taxon>
    </lineage>
</organism>
<sequence>MRAILWIVVIMFATYHVQAIPRFRGNIACPLLKCQEIAPECAQPTYFRVRGSMCRGCDSDTCITSAVCNLVIFGSNTLNIDLKTALFGT</sequence>
<accession>A0ABD3VW86</accession>
<gene>
    <name evidence="2" type="ORF">ACJMK2_043223</name>
</gene>
<evidence type="ECO:0000313" key="2">
    <source>
        <dbReference type="EMBL" id="KAL3865874.1"/>
    </source>
</evidence>